<comment type="subcellular location">
    <subcellularLocation>
        <location evidence="1">Cell membrane</location>
    </subcellularLocation>
</comment>
<dbReference type="GO" id="GO:0007165">
    <property type="term" value="P:signal transduction"/>
    <property type="evidence" value="ECO:0007669"/>
    <property type="project" value="UniProtKB-KW"/>
</dbReference>
<feature type="coiled-coil region" evidence="7">
    <location>
        <begin position="530"/>
        <end position="557"/>
    </location>
</feature>
<keyword evidence="8" id="KW-0812">Transmembrane</keyword>
<feature type="domain" description="HAMP" evidence="10">
    <location>
        <begin position="202"/>
        <end position="255"/>
    </location>
</feature>
<dbReference type="STRING" id="1503961.SAMN05421736_101123"/>
<evidence type="ECO:0000256" key="1">
    <source>
        <dbReference type="ARBA" id="ARBA00004236"/>
    </source>
</evidence>
<dbReference type="GO" id="GO:0006935">
    <property type="term" value="P:chemotaxis"/>
    <property type="evidence" value="ECO:0007669"/>
    <property type="project" value="InterPro"/>
</dbReference>
<proteinExistence type="inferred from homology"/>
<keyword evidence="7" id="KW-0175">Coiled coil</keyword>
<evidence type="ECO:0000256" key="6">
    <source>
        <dbReference type="PROSITE-ProRule" id="PRU00284"/>
    </source>
</evidence>
<dbReference type="GO" id="GO:0004888">
    <property type="term" value="F:transmembrane signaling receptor activity"/>
    <property type="evidence" value="ECO:0007669"/>
    <property type="project" value="InterPro"/>
</dbReference>
<gene>
    <name evidence="11" type="ORF">SAMN05421736_101123</name>
</gene>
<dbReference type="SMART" id="SM00283">
    <property type="entry name" value="MA"/>
    <property type="match status" value="1"/>
</dbReference>
<organism evidence="11 12">
    <name type="scientific">Evansella caseinilytica</name>
    <dbReference type="NCBI Taxonomy" id="1503961"/>
    <lineage>
        <taxon>Bacteria</taxon>
        <taxon>Bacillati</taxon>
        <taxon>Bacillota</taxon>
        <taxon>Bacilli</taxon>
        <taxon>Bacillales</taxon>
        <taxon>Bacillaceae</taxon>
        <taxon>Evansella</taxon>
    </lineage>
</organism>
<dbReference type="PANTHER" id="PTHR32089">
    <property type="entry name" value="METHYL-ACCEPTING CHEMOTAXIS PROTEIN MCPB"/>
    <property type="match status" value="1"/>
</dbReference>
<dbReference type="PRINTS" id="PR00260">
    <property type="entry name" value="CHEMTRNSDUCR"/>
</dbReference>
<evidence type="ECO:0000259" key="9">
    <source>
        <dbReference type="PROSITE" id="PS50111"/>
    </source>
</evidence>
<dbReference type="Proteomes" id="UP000198935">
    <property type="component" value="Unassembled WGS sequence"/>
</dbReference>
<dbReference type="OrthoDB" id="9804712at2"/>
<dbReference type="InterPro" id="IPR004089">
    <property type="entry name" value="MCPsignal_dom"/>
</dbReference>
<reference evidence="12" key="1">
    <citation type="submission" date="2016-10" db="EMBL/GenBank/DDBJ databases">
        <authorList>
            <person name="Varghese N."/>
            <person name="Submissions S."/>
        </authorList>
    </citation>
    <scope>NUCLEOTIDE SEQUENCE [LARGE SCALE GENOMIC DNA]</scope>
    <source>
        <strain evidence="12">SP</strain>
    </source>
</reference>
<keyword evidence="2" id="KW-1003">Cell membrane</keyword>
<dbReference type="InterPro" id="IPR004090">
    <property type="entry name" value="Chemotax_Me-accpt_rcpt"/>
</dbReference>
<evidence type="ECO:0000256" key="4">
    <source>
        <dbReference type="ARBA" id="ARBA00023224"/>
    </source>
</evidence>
<dbReference type="PANTHER" id="PTHR32089:SF112">
    <property type="entry name" value="LYSOZYME-LIKE PROTEIN-RELATED"/>
    <property type="match status" value="1"/>
</dbReference>
<dbReference type="Pfam" id="PF00672">
    <property type="entry name" value="HAMP"/>
    <property type="match status" value="1"/>
</dbReference>
<dbReference type="EMBL" id="FNPI01000001">
    <property type="protein sequence ID" value="SDY00626.1"/>
    <property type="molecule type" value="Genomic_DNA"/>
</dbReference>
<feature type="domain" description="Methyl-accepting transducer" evidence="9">
    <location>
        <begin position="274"/>
        <end position="510"/>
    </location>
</feature>
<sequence>MKVKGKLIVSYLLIVVILAGLGTYATIGFQTMNDNGRTMYQDRVIPLNELASIVQLAENTRVQMVSAVLNEDPAFTENAEHNLELIEDYIVSYGARSLVGEEASVYDAFVTKWHQFSEIVRNNISLIRSNNYDQAREGLAKGGVPFTAASSNLEELRSINATVSERLYEENEKGFEFGRIVIIASSIVATVIAVVIGSYMGSAIGTPLRLVTKRLEKISAGDLTGEEMQLKRKDELGQLAQGMNKMQQHLRNVIKNVSTASSHLTSHSEELTQSAGEVMAGSQHIATTMQELAGGSETQANNTSELSSAIEAYSLEVQAANAKGEHIYETTNNVLHMTAEGDQLLESSVKQMTRIDHIVQEAVTKVKGLDAQSKEISQLVQVIKDISEQTNLLALNAAIEAARAGEHGKGFAVVADEVRKLAEQVGGSVTDITEIVQGIQSESIAAVASLQGGYDEVEKGTAQMKTTRETFTTINQAVQEMVNSMKAITANLSTMASGSEEMTASIEEIAAISEQSAAGIEQTSAAAQQASNSVEEVAASSEELAKLAEELNDLIRVFKL</sequence>
<keyword evidence="8" id="KW-1133">Transmembrane helix</keyword>
<protein>
    <submittedName>
        <fullName evidence="11">Methyl-accepting chemotaxis protein</fullName>
    </submittedName>
</protein>
<dbReference type="AlphaFoldDB" id="A0A1H3GBI7"/>
<evidence type="ECO:0000313" key="12">
    <source>
        <dbReference type="Proteomes" id="UP000198935"/>
    </source>
</evidence>
<dbReference type="Gene3D" id="1.10.287.950">
    <property type="entry name" value="Methyl-accepting chemotaxis protein"/>
    <property type="match status" value="1"/>
</dbReference>
<evidence type="ECO:0000256" key="3">
    <source>
        <dbReference type="ARBA" id="ARBA00023136"/>
    </source>
</evidence>
<evidence type="ECO:0000256" key="8">
    <source>
        <dbReference type="SAM" id="Phobius"/>
    </source>
</evidence>
<evidence type="ECO:0000256" key="2">
    <source>
        <dbReference type="ARBA" id="ARBA00022475"/>
    </source>
</evidence>
<dbReference type="InterPro" id="IPR003660">
    <property type="entry name" value="HAMP_dom"/>
</dbReference>
<dbReference type="GO" id="GO:0005886">
    <property type="term" value="C:plasma membrane"/>
    <property type="evidence" value="ECO:0007669"/>
    <property type="project" value="UniProtKB-SubCell"/>
</dbReference>
<keyword evidence="4 6" id="KW-0807">Transducer</keyword>
<dbReference type="CDD" id="cd06225">
    <property type="entry name" value="HAMP"/>
    <property type="match status" value="1"/>
</dbReference>
<evidence type="ECO:0000259" key="10">
    <source>
        <dbReference type="PROSITE" id="PS50885"/>
    </source>
</evidence>
<feature type="transmembrane region" description="Helical" evidence="8">
    <location>
        <begin position="7"/>
        <end position="27"/>
    </location>
</feature>
<keyword evidence="3 8" id="KW-0472">Membrane</keyword>
<accession>A0A1H3GBI7</accession>
<keyword evidence="12" id="KW-1185">Reference proteome</keyword>
<dbReference type="Pfam" id="PF12729">
    <property type="entry name" value="4HB_MCP_1"/>
    <property type="match status" value="1"/>
</dbReference>
<dbReference type="PROSITE" id="PS50111">
    <property type="entry name" value="CHEMOTAXIS_TRANSDUC_2"/>
    <property type="match status" value="1"/>
</dbReference>
<evidence type="ECO:0000256" key="7">
    <source>
        <dbReference type="SAM" id="Coils"/>
    </source>
</evidence>
<dbReference type="Pfam" id="PF00015">
    <property type="entry name" value="MCPsignal"/>
    <property type="match status" value="1"/>
</dbReference>
<evidence type="ECO:0000313" key="11">
    <source>
        <dbReference type="EMBL" id="SDY00626.1"/>
    </source>
</evidence>
<evidence type="ECO:0000256" key="5">
    <source>
        <dbReference type="ARBA" id="ARBA00029447"/>
    </source>
</evidence>
<comment type="similarity">
    <text evidence="5">Belongs to the methyl-accepting chemotaxis (MCP) protein family.</text>
</comment>
<dbReference type="PROSITE" id="PS50885">
    <property type="entry name" value="HAMP"/>
    <property type="match status" value="1"/>
</dbReference>
<dbReference type="InterPro" id="IPR024478">
    <property type="entry name" value="HlyB_4HB_MCP"/>
</dbReference>
<dbReference type="SUPFAM" id="SSF58104">
    <property type="entry name" value="Methyl-accepting chemotaxis protein (MCP) signaling domain"/>
    <property type="match status" value="1"/>
</dbReference>
<dbReference type="CDD" id="cd11386">
    <property type="entry name" value="MCP_signal"/>
    <property type="match status" value="1"/>
</dbReference>
<dbReference type="SMART" id="SM00304">
    <property type="entry name" value="HAMP"/>
    <property type="match status" value="1"/>
</dbReference>
<name>A0A1H3GBI7_9BACI</name>